<dbReference type="SMART" id="SM00494">
    <property type="entry name" value="ChtBD2"/>
    <property type="match status" value="1"/>
</dbReference>
<accession>A0A195CEL1</accession>
<evidence type="ECO:0000313" key="3">
    <source>
        <dbReference type="Proteomes" id="UP000078542"/>
    </source>
</evidence>
<dbReference type="InterPro" id="IPR036508">
    <property type="entry name" value="Chitin-bd_dom_sf"/>
</dbReference>
<dbReference type="PROSITE" id="PS50940">
    <property type="entry name" value="CHIT_BIND_II"/>
    <property type="match status" value="1"/>
</dbReference>
<proteinExistence type="predicted"/>
<dbReference type="InterPro" id="IPR052976">
    <property type="entry name" value="Scoloptoxin-like"/>
</dbReference>
<dbReference type="PANTHER" id="PTHR22933:SF43">
    <property type="entry name" value="LP10131P"/>
    <property type="match status" value="1"/>
</dbReference>
<protein>
    <recommendedName>
        <fullName evidence="1">Chitin-binding type-2 domain-containing protein</fullName>
    </recommendedName>
</protein>
<keyword evidence="3" id="KW-1185">Reference proteome</keyword>
<dbReference type="EMBL" id="KQ977935">
    <property type="protein sequence ID" value="KYM98661.1"/>
    <property type="molecule type" value="Genomic_DNA"/>
</dbReference>
<dbReference type="GO" id="GO:0005576">
    <property type="term" value="C:extracellular region"/>
    <property type="evidence" value="ECO:0007669"/>
    <property type="project" value="InterPro"/>
</dbReference>
<dbReference type="Proteomes" id="UP000078542">
    <property type="component" value="Unassembled WGS sequence"/>
</dbReference>
<sequence>LLKSSVHAKKTVLLDQSQWRIDEFEHSHIQWIQSRPFLDRHALVSQIREGNTETGQIRILTANSFNSRSDLTTYYPTRVAELSRDFLIPRRRGTERVVLFFSPYRSRKSEKEEQKGIHVLNSPSRVFKTFCMWFLTEAAVKTESRHGGKEKGSFRNTKITNQFTLGHFDRNRLETYEEISSEQNDIDIFANLTFRFTCEDMPSGFYADIDYNCRIFHVCENSGDGFPVICANDTVFDQKQRICTDEENIDCHHAHEWYYLNELSYSAEIEPRTITEKISEEEELKLIQEDAVLSVLPLVVD</sequence>
<dbReference type="Gene3D" id="2.170.140.10">
    <property type="entry name" value="Chitin binding domain"/>
    <property type="match status" value="1"/>
</dbReference>
<organism evidence="2 3">
    <name type="scientific">Cyphomyrmex costatus</name>
    <dbReference type="NCBI Taxonomy" id="456900"/>
    <lineage>
        <taxon>Eukaryota</taxon>
        <taxon>Metazoa</taxon>
        <taxon>Ecdysozoa</taxon>
        <taxon>Arthropoda</taxon>
        <taxon>Hexapoda</taxon>
        <taxon>Insecta</taxon>
        <taxon>Pterygota</taxon>
        <taxon>Neoptera</taxon>
        <taxon>Endopterygota</taxon>
        <taxon>Hymenoptera</taxon>
        <taxon>Apocrita</taxon>
        <taxon>Aculeata</taxon>
        <taxon>Formicoidea</taxon>
        <taxon>Formicidae</taxon>
        <taxon>Myrmicinae</taxon>
        <taxon>Cyphomyrmex</taxon>
    </lineage>
</organism>
<dbReference type="Pfam" id="PF01607">
    <property type="entry name" value="CBM_14"/>
    <property type="match status" value="1"/>
</dbReference>
<dbReference type="PANTHER" id="PTHR22933">
    <property type="entry name" value="FI18007P1-RELATED"/>
    <property type="match status" value="1"/>
</dbReference>
<evidence type="ECO:0000313" key="2">
    <source>
        <dbReference type="EMBL" id="KYM98661.1"/>
    </source>
</evidence>
<dbReference type="SUPFAM" id="SSF57625">
    <property type="entry name" value="Invertebrate chitin-binding proteins"/>
    <property type="match status" value="1"/>
</dbReference>
<dbReference type="AlphaFoldDB" id="A0A195CEL1"/>
<feature type="domain" description="Chitin-binding type-2" evidence="1">
    <location>
        <begin position="195"/>
        <end position="253"/>
    </location>
</feature>
<name>A0A195CEL1_9HYME</name>
<dbReference type="InterPro" id="IPR002557">
    <property type="entry name" value="Chitin-bd_dom"/>
</dbReference>
<reference evidence="2 3" key="1">
    <citation type="submission" date="2016-03" db="EMBL/GenBank/DDBJ databases">
        <title>Cyphomyrmex costatus WGS genome.</title>
        <authorList>
            <person name="Nygaard S."/>
            <person name="Hu H."/>
            <person name="Boomsma J."/>
            <person name="Zhang G."/>
        </authorList>
    </citation>
    <scope>NUCLEOTIDE SEQUENCE [LARGE SCALE GENOMIC DNA]</scope>
    <source>
        <strain evidence="2">MS0001</strain>
        <tissue evidence="2">Whole body</tissue>
    </source>
</reference>
<dbReference type="STRING" id="456900.A0A195CEL1"/>
<evidence type="ECO:0000259" key="1">
    <source>
        <dbReference type="PROSITE" id="PS50940"/>
    </source>
</evidence>
<dbReference type="GO" id="GO:0008061">
    <property type="term" value="F:chitin binding"/>
    <property type="evidence" value="ECO:0007669"/>
    <property type="project" value="InterPro"/>
</dbReference>
<gene>
    <name evidence="2" type="ORF">ALC62_10629</name>
</gene>
<feature type="non-terminal residue" evidence="2">
    <location>
        <position position="1"/>
    </location>
</feature>